<evidence type="ECO:0000256" key="3">
    <source>
        <dbReference type="ARBA" id="ARBA00023274"/>
    </source>
</evidence>
<dbReference type="Gene3D" id="3.30.1330.30">
    <property type="match status" value="1"/>
</dbReference>
<comment type="similarity">
    <text evidence="1 4">Belongs to the eukaryotic ribosomal protein eS12 family.</text>
</comment>
<dbReference type="AlphaFoldDB" id="A0A151ZGR1"/>
<keyword evidence="3 4" id="KW-0687">Ribonucleoprotein</keyword>
<evidence type="ECO:0000313" key="7">
    <source>
        <dbReference type="Proteomes" id="UP000076078"/>
    </source>
</evidence>
<gene>
    <name evidence="6" type="ORF">DLAC_05788</name>
</gene>
<organism evidence="6 7">
    <name type="scientific">Tieghemostelium lacteum</name>
    <name type="common">Slime mold</name>
    <name type="synonym">Dictyostelium lacteum</name>
    <dbReference type="NCBI Taxonomy" id="361077"/>
    <lineage>
        <taxon>Eukaryota</taxon>
        <taxon>Amoebozoa</taxon>
        <taxon>Evosea</taxon>
        <taxon>Eumycetozoa</taxon>
        <taxon>Dictyostelia</taxon>
        <taxon>Dictyosteliales</taxon>
        <taxon>Raperosteliaceae</taxon>
        <taxon>Tieghemostelium</taxon>
    </lineage>
</organism>
<keyword evidence="7" id="KW-1185">Reference proteome</keyword>
<reference evidence="6 7" key="1">
    <citation type="submission" date="2015-12" db="EMBL/GenBank/DDBJ databases">
        <title>Dictyostelia acquired genes for synthesis and detection of signals that induce cell-type specialization by lateral gene transfer from prokaryotes.</title>
        <authorList>
            <person name="Gloeckner G."/>
            <person name="Schaap P."/>
        </authorList>
    </citation>
    <scope>NUCLEOTIDE SEQUENCE [LARGE SCALE GENOMIC DNA]</scope>
    <source>
        <strain evidence="6 7">TK</strain>
    </source>
</reference>
<dbReference type="InterPro" id="IPR004038">
    <property type="entry name" value="Ribosomal_eL8/eL30/eS12/Gad45"/>
</dbReference>
<feature type="domain" description="Ribosomal protein eL8/eL30/eS12/Gadd45" evidence="5">
    <location>
        <begin position="24"/>
        <end position="117"/>
    </location>
</feature>
<dbReference type="InParanoid" id="A0A151ZGR1"/>
<evidence type="ECO:0000256" key="4">
    <source>
        <dbReference type="RuleBase" id="RU000670"/>
    </source>
</evidence>
<evidence type="ECO:0000313" key="6">
    <source>
        <dbReference type="EMBL" id="KYQ93156.1"/>
    </source>
</evidence>
<dbReference type="GO" id="GO:0005840">
    <property type="term" value="C:ribosome"/>
    <property type="evidence" value="ECO:0007669"/>
    <property type="project" value="UniProtKB-KW"/>
</dbReference>
<dbReference type="Proteomes" id="UP000076078">
    <property type="component" value="Unassembled WGS sequence"/>
</dbReference>
<dbReference type="FunCoup" id="A0A151ZGR1">
    <property type="interactions" value="632"/>
</dbReference>
<dbReference type="STRING" id="361077.A0A151ZGR1"/>
<proteinExistence type="inferred from homology"/>
<dbReference type="PANTHER" id="PTHR11843">
    <property type="entry name" value="40S RIBOSOMAL PROTEIN S12"/>
    <property type="match status" value="1"/>
</dbReference>
<dbReference type="GO" id="GO:0003735">
    <property type="term" value="F:structural constituent of ribosome"/>
    <property type="evidence" value="ECO:0007669"/>
    <property type="project" value="InterPro"/>
</dbReference>
<dbReference type="OMA" id="CAEHQIP"/>
<protein>
    <recommendedName>
        <fullName evidence="4">40S ribosomal protein S12</fullName>
    </recommendedName>
</protein>
<dbReference type="SUPFAM" id="SSF55315">
    <property type="entry name" value="L30e-like"/>
    <property type="match status" value="1"/>
</dbReference>
<evidence type="ECO:0000259" key="5">
    <source>
        <dbReference type="Pfam" id="PF01248"/>
    </source>
</evidence>
<dbReference type="EMBL" id="LODT01000028">
    <property type="protein sequence ID" value="KYQ93156.1"/>
    <property type="molecule type" value="Genomic_DNA"/>
</dbReference>
<evidence type="ECO:0000256" key="2">
    <source>
        <dbReference type="ARBA" id="ARBA00022980"/>
    </source>
</evidence>
<keyword evidence="2 4" id="KW-0689">Ribosomal protein</keyword>
<dbReference type="GO" id="GO:0006412">
    <property type="term" value="P:translation"/>
    <property type="evidence" value="ECO:0007669"/>
    <property type="project" value="InterPro"/>
</dbReference>
<dbReference type="FunFam" id="3.30.1330.30:FF:000039">
    <property type="entry name" value="40S ribosomal protein S12"/>
    <property type="match status" value="1"/>
</dbReference>
<name>A0A151ZGR1_TIELA</name>
<dbReference type="OrthoDB" id="10249311at2759"/>
<dbReference type="PRINTS" id="PR00972">
    <property type="entry name" value="RIBSOMALS12E"/>
</dbReference>
<dbReference type="Pfam" id="PF01248">
    <property type="entry name" value="Ribosomal_L7Ae"/>
    <property type="match status" value="1"/>
</dbReference>
<dbReference type="InterPro" id="IPR000530">
    <property type="entry name" value="Ribosomal_eS12"/>
</dbReference>
<evidence type="ECO:0000256" key="1">
    <source>
        <dbReference type="ARBA" id="ARBA00005824"/>
    </source>
</evidence>
<comment type="caution">
    <text evidence="6">The sequence shown here is derived from an EMBL/GenBank/DDBJ whole genome shotgun (WGS) entry which is preliminary data.</text>
</comment>
<sequence length="140" mass="15481">MSEGDVVSTPSTNPLEKTLDPMSALKKVLKESQAVQGLSRGLHEVVKALDKRTARVCILADNCDEPNYVKLIKALCEESKIPLIPISDNKLLGEWVGLCKLDKEATARKVVACSSVAITTFGRESEEYKFLIDYINKNKQ</sequence>
<accession>A0A151ZGR1</accession>
<dbReference type="InterPro" id="IPR029064">
    <property type="entry name" value="Ribosomal_eL30-like_sf"/>
</dbReference>
<dbReference type="GO" id="GO:1990904">
    <property type="term" value="C:ribonucleoprotein complex"/>
    <property type="evidence" value="ECO:0007669"/>
    <property type="project" value="UniProtKB-KW"/>
</dbReference>